<reference evidence="6" key="1">
    <citation type="journal article" date="2014" name="Int. J. Syst. Evol. Microbiol.">
        <title>Complete genome sequence of Corynebacterium casei LMG S-19264T (=DSM 44701T), isolated from a smear-ripened cheese.</title>
        <authorList>
            <consortium name="US DOE Joint Genome Institute (JGI-PGF)"/>
            <person name="Walter F."/>
            <person name="Albersmeier A."/>
            <person name="Kalinowski J."/>
            <person name="Ruckert C."/>
        </authorList>
    </citation>
    <scope>NUCLEOTIDE SEQUENCE</scope>
    <source>
        <strain evidence="6">JCM 4815</strain>
    </source>
</reference>
<dbReference type="AlphaFoldDB" id="A0A918UG05"/>
<reference evidence="6" key="2">
    <citation type="submission" date="2020-09" db="EMBL/GenBank/DDBJ databases">
        <authorList>
            <person name="Sun Q."/>
            <person name="Ohkuma M."/>
        </authorList>
    </citation>
    <scope>NUCLEOTIDE SEQUENCE</scope>
    <source>
        <strain evidence="6">JCM 4815</strain>
    </source>
</reference>
<dbReference type="SUPFAM" id="SSF46689">
    <property type="entry name" value="Homeodomain-like"/>
    <property type="match status" value="1"/>
</dbReference>
<evidence type="ECO:0000256" key="4">
    <source>
        <dbReference type="SAM" id="MobiDB-lite"/>
    </source>
</evidence>
<sequence>MGQPTTQDGTGPGQRAHARFLSLRWLPQSGNEECLYVGLHSAGPESLVLDGRHLTLERGDLLLAAGSLPPRLTRYGDRLTFFQVPCSHLGVPADDVRSLTDRHVSGGDGIAALVSQLLTALAAAAEPHAARTGATGGGRLALNALDLITVLVQDLLSKHRPVVSTAADEMLGRVQQYIGEHLGDSGMSPETIARAHHISVRYLHKLFRSDGTTVGAWIRQHRLEVCRLELSRPSGRRRTVAAVAQSWGFTSPSHFSRLFKETYGMSPKEWQELALREAPAWTWAADSGGRAGRRAPGVTRPAPAAG</sequence>
<gene>
    <name evidence="6" type="ORF">GCM10010365_21860</name>
</gene>
<dbReference type="InterPro" id="IPR020449">
    <property type="entry name" value="Tscrpt_reg_AraC-type_HTH"/>
</dbReference>
<dbReference type="PANTHER" id="PTHR46796:SF6">
    <property type="entry name" value="ARAC SUBFAMILY"/>
    <property type="match status" value="1"/>
</dbReference>
<comment type="caution">
    <text evidence="6">The sequence shown here is derived from an EMBL/GenBank/DDBJ whole genome shotgun (WGS) entry which is preliminary data.</text>
</comment>
<dbReference type="Gene3D" id="1.10.10.60">
    <property type="entry name" value="Homeodomain-like"/>
    <property type="match status" value="1"/>
</dbReference>
<feature type="domain" description="HTH araC/xylS-type" evidence="5">
    <location>
        <begin position="172"/>
        <end position="273"/>
    </location>
</feature>
<keyword evidence="1" id="KW-0805">Transcription regulation</keyword>
<dbReference type="InterPro" id="IPR009057">
    <property type="entry name" value="Homeodomain-like_sf"/>
</dbReference>
<name>A0A918UG05_9ACTN</name>
<dbReference type="Proteomes" id="UP000622166">
    <property type="component" value="Unassembled WGS sequence"/>
</dbReference>
<dbReference type="RefSeq" id="WP_229858728.1">
    <property type="nucleotide sequence ID" value="NZ_BMVW01000003.1"/>
</dbReference>
<dbReference type="GO" id="GO:0043565">
    <property type="term" value="F:sequence-specific DNA binding"/>
    <property type="evidence" value="ECO:0007669"/>
    <property type="project" value="InterPro"/>
</dbReference>
<protein>
    <recommendedName>
        <fullName evidence="5">HTH araC/xylS-type domain-containing protein</fullName>
    </recommendedName>
</protein>
<evidence type="ECO:0000256" key="2">
    <source>
        <dbReference type="ARBA" id="ARBA00023125"/>
    </source>
</evidence>
<dbReference type="InterPro" id="IPR050204">
    <property type="entry name" value="AraC_XylS_family_regulators"/>
</dbReference>
<dbReference type="GO" id="GO:0003700">
    <property type="term" value="F:DNA-binding transcription factor activity"/>
    <property type="evidence" value="ECO:0007669"/>
    <property type="project" value="InterPro"/>
</dbReference>
<evidence type="ECO:0000256" key="1">
    <source>
        <dbReference type="ARBA" id="ARBA00023015"/>
    </source>
</evidence>
<dbReference type="Pfam" id="PF12833">
    <property type="entry name" value="HTH_18"/>
    <property type="match status" value="1"/>
</dbReference>
<dbReference type="InterPro" id="IPR018060">
    <property type="entry name" value="HTH_AraC"/>
</dbReference>
<keyword evidence="7" id="KW-1185">Reference proteome</keyword>
<evidence type="ECO:0000256" key="3">
    <source>
        <dbReference type="ARBA" id="ARBA00023163"/>
    </source>
</evidence>
<feature type="region of interest" description="Disordered" evidence="4">
    <location>
        <begin position="286"/>
        <end position="306"/>
    </location>
</feature>
<evidence type="ECO:0000313" key="6">
    <source>
        <dbReference type="EMBL" id="GGZ02752.1"/>
    </source>
</evidence>
<dbReference type="PROSITE" id="PS01124">
    <property type="entry name" value="HTH_ARAC_FAMILY_2"/>
    <property type="match status" value="1"/>
</dbReference>
<dbReference type="EMBL" id="BMVW01000003">
    <property type="protein sequence ID" value="GGZ02752.1"/>
    <property type="molecule type" value="Genomic_DNA"/>
</dbReference>
<dbReference type="PANTHER" id="PTHR46796">
    <property type="entry name" value="HTH-TYPE TRANSCRIPTIONAL ACTIVATOR RHAS-RELATED"/>
    <property type="match status" value="1"/>
</dbReference>
<dbReference type="PRINTS" id="PR00032">
    <property type="entry name" value="HTHARAC"/>
</dbReference>
<proteinExistence type="predicted"/>
<keyword evidence="2" id="KW-0238">DNA-binding</keyword>
<evidence type="ECO:0000313" key="7">
    <source>
        <dbReference type="Proteomes" id="UP000622166"/>
    </source>
</evidence>
<evidence type="ECO:0000259" key="5">
    <source>
        <dbReference type="PROSITE" id="PS01124"/>
    </source>
</evidence>
<keyword evidence="3" id="KW-0804">Transcription</keyword>
<accession>A0A918UG05</accession>
<dbReference type="SMART" id="SM00342">
    <property type="entry name" value="HTH_ARAC"/>
    <property type="match status" value="1"/>
</dbReference>
<organism evidence="6 7">
    <name type="scientific">Streptomyces poonensis</name>
    <dbReference type="NCBI Taxonomy" id="68255"/>
    <lineage>
        <taxon>Bacteria</taxon>
        <taxon>Bacillati</taxon>
        <taxon>Actinomycetota</taxon>
        <taxon>Actinomycetes</taxon>
        <taxon>Kitasatosporales</taxon>
        <taxon>Streptomycetaceae</taxon>
        <taxon>Streptomyces</taxon>
    </lineage>
</organism>